<evidence type="ECO:0000313" key="2">
    <source>
        <dbReference type="EMBL" id="KAK9776081.1"/>
    </source>
</evidence>
<accession>A0ABR2XR45</accession>
<evidence type="ECO:0000313" key="3">
    <source>
        <dbReference type="Proteomes" id="UP001465668"/>
    </source>
</evidence>
<dbReference type="SUPFAM" id="SSF50939">
    <property type="entry name" value="Sialidases"/>
    <property type="match status" value="1"/>
</dbReference>
<evidence type="ECO:0000259" key="1">
    <source>
        <dbReference type="Pfam" id="PF24067"/>
    </source>
</evidence>
<reference evidence="2 3" key="1">
    <citation type="submission" date="2024-02" db="EMBL/GenBank/DDBJ databases">
        <title>First draft genome assembly of two strains of Seiridium cardinale.</title>
        <authorList>
            <person name="Emiliani G."/>
            <person name="Scali E."/>
        </authorList>
    </citation>
    <scope>NUCLEOTIDE SEQUENCE [LARGE SCALE GENOMIC DNA]</scope>
    <source>
        <strain evidence="2 3">BM-138-000479</strain>
    </source>
</reference>
<dbReference type="InterPro" id="IPR036278">
    <property type="entry name" value="Sialidase_sf"/>
</dbReference>
<organism evidence="2 3">
    <name type="scientific">Seiridium cardinale</name>
    <dbReference type="NCBI Taxonomy" id="138064"/>
    <lineage>
        <taxon>Eukaryota</taxon>
        <taxon>Fungi</taxon>
        <taxon>Dikarya</taxon>
        <taxon>Ascomycota</taxon>
        <taxon>Pezizomycotina</taxon>
        <taxon>Sordariomycetes</taxon>
        <taxon>Xylariomycetidae</taxon>
        <taxon>Amphisphaeriales</taxon>
        <taxon>Sporocadaceae</taxon>
        <taxon>Seiridium</taxon>
    </lineage>
</organism>
<proteinExistence type="predicted"/>
<feature type="domain" description="BT-1020-like N-terminal beta-propeller" evidence="1">
    <location>
        <begin position="61"/>
        <end position="190"/>
    </location>
</feature>
<dbReference type="Pfam" id="PF24067">
    <property type="entry name" value="Beta-prop_BT_1020"/>
    <property type="match status" value="1"/>
</dbReference>
<comment type="caution">
    <text evidence="2">The sequence shown here is derived from an EMBL/GenBank/DDBJ whole genome shotgun (WGS) entry which is preliminary data.</text>
</comment>
<protein>
    <submittedName>
        <fullName evidence="2">Sialidase domain-containing protein</fullName>
    </submittedName>
</protein>
<keyword evidence="3" id="KW-1185">Reference proteome</keyword>
<dbReference type="EMBL" id="JARVKM010000030">
    <property type="protein sequence ID" value="KAK9776081.1"/>
    <property type="molecule type" value="Genomic_DNA"/>
</dbReference>
<sequence>MFSQIRLPITFLAATSCAQSILPNFTNFWDVSPPLDYNDTLYAGWSQLPALAEVEVYNGVDTNRTYAHHPEIYARNNSVYLIHSSGLVDEDSMGQNVWLTTSTDGGFTWTPSMEILPSALLPNQTSELNFSYWCNEGIQQRALGALTIIDYNETLYALGETTNFWCAGSLGSGNHGAGRVARPIGYDGSIAGDPCWVEKTNWTDLVGYPGTVYGTEYGMKYCDDAAALRAILAEPDHVPAWSAWLYNGNLYTENGVNYMQENTFAVWIEELGVWQRFWRDITATNNTMKVWVEYSATGLDWYPVAEHRYGNRILETNIPDAKTKQFLLDVGDQEERVNILISNPRNNSELIRQPLTIATARGSGLQQYKDVGVLRTNASSVIAPDTRDYKNQGFSYPTAVRVGDNLVVGYSENKENIWVSVLKIADLP</sequence>
<name>A0ABR2XR45_9PEZI</name>
<dbReference type="PROSITE" id="PS51257">
    <property type="entry name" value="PROKAR_LIPOPROTEIN"/>
    <property type="match status" value="1"/>
</dbReference>
<dbReference type="InterPro" id="IPR056425">
    <property type="entry name" value="Beta-prop_BT_1020"/>
</dbReference>
<gene>
    <name evidence="2" type="ORF">SCAR479_07301</name>
</gene>
<dbReference type="Proteomes" id="UP001465668">
    <property type="component" value="Unassembled WGS sequence"/>
</dbReference>